<evidence type="ECO:0000313" key="1">
    <source>
        <dbReference type="EMBL" id="RKF25491.1"/>
    </source>
</evidence>
<protein>
    <submittedName>
        <fullName evidence="1">Uncharacterized protein</fullName>
    </submittedName>
</protein>
<accession>A0A420EXQ9</accession>
<organism evidence="1 2">
    <name type="scientific">Micromonospora globbae</name>
    <dbReference type="NCBI Taxonomy" id="1894969"/>
    <lineage>
        <taxon>Bacteria</taxon>
        <taxon>Bacillati</taxon>
        <taxon>Actinomycetota</taxon>
        <taxon>Actinomycetes</taxon>
        <taxon>Micromonosporales</taxon>
        <taxon>Micromonosporaceae</taxon>
        <taxon>Micromonospora</taxon>
    </lineage>
</organism>
<proteinExistence type="predicted"/>
<evidence type="ECO:0000313" key="2">
    <source>
        <dbReference type="Proteomes" id="UP000285744"/>
    </source>
</evidence>
<gene>
    <name evidence="1" type="ORF">D7I43_20730</name>
</gene>
<dbReference type="AlphaFoldDB" id="A0A420EXQ9"/>
<sequence length="91" mass="10225">MAAVQAVGHIGGRSDDRYWRRAIHHHSVRWRQTRATTHASALVGLVYALGIGRNRRMLHVVRQDPTAPAECRAAASWWLNLPAHILDSAVR</sequence>
<dbReference type="EMBL" id="RAQQ01000015">
    <property type="protein sequence ID" value="RKF25491.1"/>
    <property type="molecule type" value="Genomic_DNA"/>
</dbReference>
<comment type="caution">
    <text evidence="1">The sequence shown here is derived from an EMBL/GenBank/DDBJ whole genome shotgun (WGS) entry which is preliminary data.</text>
</comment>
<reference evidence="1 2" key="1">
    <citation type="journal article" date="2018" name="Int. J. Syst. Evol. Microbiol.">
        <title>Micromonospora globbae sp. nov., an endophytic actinomycete isolated from roots of Globba winitii C. H. Wright.</title>
        <authorList>
            <person name="Kuncharoen N."/>
            <person name="Pittayakhajonwut P."/>
            <person name="Tanasupawat S."/>
        </authorList>
    </citation>
    <scope>NUCLEOTIDE SEQUENCE [LARGE SCALE GENOMIC DNA]</scope>
    <source>
        <strain evidence="1 2">WPS1-2</strain>
    </source>
</reference>
<dbReference type="Proteomes" id="UP000285744">
    <property type="component" value="Unassembled WGS sequence"/>
</dbReference>
<name>A0A420EXQ9_9ACTN</name>